<evidence type="ECO:0000313" key="2">
    <source>
        <dbReference type="Proteomes" id="UP000887159"/>
    </source>
</evidence>
<gene>
    <name evidence="1" type="ORF">TNCV_1121141</name>
</gene>
<dbReference type="Proteomes" id="UP000887159">
    <property type="component" value="Unassembled WGS sequence"/>
</dbReference>
<accession>A0A8X6T0R1</accession>
<name>A0A8X6T0R1_TRICX</name>
<protein>
    <submittedName>
        <fullName evidence="1">Uncharacterized protein</fullName>
    </submittedName>
</protein>
<dbReference type="AlphaFoldDB" id="A0A8X6T0R1"/>
<organism evidence="1 2">
    <name type="scientific">Trichonephila clavipes</name>
    <name type="common">Golden silk orbweaver</name>
    <name type="synonym">Nephila clavipes</name>
    <dbReference type="NCBI Taxonomy" id="2585209"/>
    <lineage>
        <taxon>Eukaryota</taxon>
        <taxon>Metazoa</taxon>
        <taxon>Ecdysozoa</taxon>
        <taxon>Arthropoda</taxon>
        <taxon>Chelicerata</taxon>
        <taxon>Arachnida</taxon>
        <taxon>Araneae</taxon>
        <taxon>Araneomorphae</taxon>
        <taxon>Entelegynae</taxon>
        <taxon>Araneoidea</taxon>
        <taxon>Nephilidae</taxon>
        <taxon>Trichonephila</taxon>
    </lineage>
</organism>
<reference evidence="1" key="1">
    <citation type="submission" date="2020-08" db="EMBL/GenBank/DDBJ databases">
        <title>Multicomponent nature underlies the extraordinary mechanical properties of spider dragline silk.</title>
        <authorList>
            <person name="Kono N."/>
            <person name="Nakamura H."/>
            <person name="Mori M."/>
            <person name="Yoshida Y."/>
            <person name="Ohtoshi R."/>
            <person name="Malay A.D."/>
            <person name="Moran D.A.P."/>
            <person name="Tomita M."/>
            <person name="Numata K."/>
            <person name="Arakawa K."/>
        </authorList>
    </citation>
    <scope>NUCLEOTIDE SEQUENCE</scope>
</reference>
<dbReference type="EMBL" id="BMAU01021356">
    <property type="protein sequence ID" value="GFY20880.1"/>
    <property type="molecule type" value="Genomic_DNA"/>
</dbReference>
<keyword evidence="2" id="KW-1185">Reference proteome</keyword>
<comment type="caution">
    <text evidence="1">The sequence shown here is derived from an EMBL/GenBank/DDBJ whole genome shotgun (WGS) entry which is preliminary data.</text>
</comment>
<sequence length="99" mass="10868">MLRNDVAQSPRAAEDIHSQNSKICLKGLNPVVLQNFSCCPTVLRRSATFLHLSLTLALSTMQLTVRFSSLPPQCCGGQGLPPLFPFYQPHERTCGLKAV</sequence>
<proteinExistence type="predicted"/>
<evidence type="ECO:0000313" key="1">
    <source>
        <dbReference type="EMBL" id="GFY20880.1"/>
    </source>
</evidence>